<dbReference type="AlphaFoldDB" id="A0A7S8FCA0"/>
<proteinExistence type="predicted"/>
<dbReference type="Proteomes" id="UP000593737">
    <property type="component" value="Chromosome"/>
</dbReference>
<dbReference type="InterPro" id="IPR009003">
    <property type="entry name" value="Peptidase_S1_PA"/>
</dbReference>
<gene>
    <name evidence="1" type="ORF">Nkreftii_000977</name>
</gene>
<dbReference type="SUPFAM" id="SSF50494">
    <property type="entry name" value="Trypsin-like serine proteases"/>
    <property type="match status" value="1"/>
</dbReference>
<evidence type="ECO:0000313" key="2">
    <source>
        <dbReference type="Proteomes" id="UP000593737"/>
    </source>
</evidence>
<sequence>MSIPQYAIDRLAPCVQPLVFETGVEEALYSSTRGTVFLVGYERRSYVLTARHALQPNNPMPICVFASDTSDKLVPLGKAFYVPPSPDGYDFEDLSVIDIDPRWITHPDVAGAKLINLDLSCGKWEECAHEAQFFILGYPEERSFLNYEPLEFRADRVILLGRYAGPSTLQHHHVLSVLDNLSLTTFSGLSGAPVFAWIELPMQRPTPVLCGMVLRGSPQSGLIHFLDRDVLLDALNAKCQLEH</sequence>
<dbReference type="KEGG" id="nkf:Nkreftii_000977"/>
<accession>A0A7S8FCA0</accession>
<reference evidence="1 2" key="1">
    <citation type="journal article" date="2020" name="ISME J.">
        <title>Enrichment and physiological characterization of a novel comammox Nitrospira indicates ammonium inhibition of complete nitrification.</title>
        <authorList>
            <person name="Sakoula D."/>
            <person name="Koch H."/>
            <person name="Frank J."/>
            <person name="Jetten M.S.M."/>
            <person name="van Kessel M.A.H.J."/>
            <person name="Lucker S."/>
        </authorList>
    </citation>
    <scope>NUCLEOTIDE SEQUENCE [LARGE SCALE GENOMIC DNA]</scope>
    <source>
        <strain evidence="1">Comreactor17</strain>
    </source>
</reference>
<evidence type="ECO:0008006" key="3">
    <source>
        <dbReference type="Google" id="ProtNLM"/>
    </source>
</evidence>
<evidence type="ECO:0000313" key="1">
    <source>
        <dbReference type="EMBL" id="QPD03203.1"/>
    </source>
</evidence>
<dbReference type="EMBL" id="CP047423">
    <property type="protein sequence ID" value="QPD03203.1"/>
    <property type="molecule type" value="Genomic_DNA"/>
</dbReference>
<name>A0A7S8FCA0_9BACT</name>
<organism evidence="1 2">
    <name type="scientific">Candidatus Nitrospira kreftii</name>
    <dbReference type="NCBI Taxonomy" id="2652173"/>
    <lineage>
        <taxon>Bacteria</taxon>
        <taxon>Pseudomonadati</taxon>
        <taxon>Nitrospirota</taxon>
        <taxon>Nitrospiria</taxon>
        <taxon>Nitrospirales</taxon>
        <taxon>Nitrospiraceae</taxon>
        <taxon>Nitrospira</taxon>
    </lineage>
</organism>
<protein>
    <recommendedName>
        <fullName evidence="3">Trypsin-like peptidase domain-containing protein</fullName>
    </recommendedName>
</protein>